<protein>
    <submittedName>
        <fullName evidence="1">Uncharacterized protein</fullName>
    </submittedName>
</protein>
<dbReference type="EMBL" id="MT144767">
    <property type="protein sequence ID" value="QJH99077.1"/>
    <property type="molecule type" value="Genomic_DNA"/>
</dbReference>
<organism evidence="1">
    <name type="scientific">viral metagenome</name>
    <dbReference type="NCBI Taxonomy" id="1070528"/>
    <lineage>
        <taxon>unclassified sequences</taxon>
        <taxon>metagenomes</taxon>
        <taxon>organismal metagenomes</taxon>
    </lineage>
</organism>
<reference evidence="1" key="1">
    <citation type="submission" date="2020-03" db="EMBL/GenBank/DDBJ databases">
        <title>The deep terrestrial virosphere.</title>
        <authorList>
            <person name="Holmfeldt K."/>
            <person name="Nilsson E."/>
            <person name="Simone D."/>
            <person name="Lopez-Fernandez M."/>
            <person name="Wu X."/>
            <person name="de Brujin I."/>
            <person name="Lundin D."/>
            <person name="Andersson A."/>
            <person name="Bertilsson S."/>
            <person name="Dopson M."/>
        </authorList>
    </citation>
    <scope>NUCLEOTIDE SEQUENCE</scope>
    <source>
        <strain evidence="4">MM415A00131</strain>
        <strain evidence="2">MM415B00138</strain>
        <strain evidence="1">TM448A01005</strain>
        <strain evidence="3">TM448B01482</strain>
    </source>
</reference>
<sequence>MYKDEIIVFSGGINEWVGELDQAPHKNGKNWYRIKRPCWLISEQMPDGGIRQKLLAIQGHGNFYKRYVDIRIPEESIVEILTLDKSGEIYKAYEKESAREVSKIIIHPSAANLKLS</sequence>
<evidence type="ECO:0000313" key="1">
    <source>
        <dbReference type="EMBL" id="QJA48540.1"/>
    </source>
</evidence>
<proteinExistence type="predicted"/>
<dbReference type="EMBL" id="MT144089">
    <property type="protein sequence ID" value="QJA48540.1"/>
    <property type="molecule type" value="Genomic_DNA"/>
</dbReference>
<dbReference type="AlphaFoldDB" id="A0A6H1ZMV8"/>
<gene>
    <name evidence="4" type="ORF">MM415A00131_0009</name>
    <name evidence="2" type="ORF">MM415B00138_0056</name>
    <name evidence="1" type="ORF">TM448A01005_0012</name>
    <name evidence="3" type="ORF">TM448B01482_0006</name>
</gene>
<name>A0A6H1ZMV8_9ZZZZ</name>
<evidence type="ECO:0000313" key="3">
    <source>
        <dbReference type="EMBL" id="QJH99077.1"/>
    </source>
</evidence>
<accession>A0A6H1ZMV8</accession>
<dbReference type="EMBL" id="MT141578">
    <property type="protein sequence ID" value="QJA68006.1"/>
    <property type="molecule type" value="Genomic_DNA"/>
</dbReference>
<dbReference type="EMBL" id="MT145193">
    <property type="protein sequence ID" value="QJI04991.1"/>
    <property type="molecule type" value="Genomic_DNA"/>
</dbReference>
<evidence type="ECO:0000313" key="4">
    <source>
        <dbReference type="EMBL" id="QJI04991.1"/>
    </source>
</evidence>
<evidence type="ECO:0000313" key="2">
    <source>
        <dbReference type="EMBL" id="QJA68006.1"/>
    </source>
</evidence>